<comment type="caution">
    <text evidence="3">The sequence shown here is derived from an EMBL/GenBank/DDBJ whole genome shotgun (WGS) entry which is preliminary data.</text>
</comment>
<keyword evidence="4" id="KW-1185">Reference proteome</keyword>
<dbReference type="InterPro" id="IPR050490">
    <property type="entry name" value="Bact_solute-bd_prot1"/>
</dbReference>
<name>A0A5R9GEL1_9BACL</name>
<dbReference type="PROSITE" id="PS51257">
    <property type="entry name" value="PROKAR_LIPOPROTEIN"/>
    <property type="match status" value="1"/>
</dbReference>
<reference evidence="3 4" key="1">
    <citation type="submission" date="2019-05" db="EMBL/GenBank/DDBJ databases">
        <authorList>
            <person name="Narsing Rao M.P."/>
            <person name="Li W.J."/>
        </authorList>
    </citation>
    <scope>NUCLEOTIDE SEQUENCE [LARGE SCALE GENOMIC DNA]</scope>
    <source>
        <strain evidence="3 4">SYSU_K30003</strain>
    </source>
</reference>
<keyword evidence="2" id="KW-0732">Signal</keyword>
<dbReference type="Pfam" id="PF13416">
    <property type="entry name" value="SBP_bac_8"/>
    <property type="match status" value="1"/>
</dbReference>
<feature type="signal peptide" evidence="2">
    <location>
        <begin position="1"/>
        <end position="25"/>
    </location>
</feature>
<dbReference type="PANTHER" id="PTHR43649:SF32">
    <property type="entry name" value="SUGAR BINDING SECRETED PROTEIN"/>
    <property type="match status" value="1"/>
</dbReference>
<dbReference type="PANTHER" id="PTHR43649">
    <property type="entry name" value="ARABINOSE-BINDING PROTEIN-RELATED"/>
    <property type="match status" value="1"/>
</dbReference>
<accession>A0A5R9GEL1</accession>
<organism evidence="3 4">
    <name type="scientific">Paenibacillus antri</name>
    <dbReference type="NCBI Taxonomy" id="2582848"/>
    <lineage>
        <taxon>Bacteria</taxon>
        <taxon>Bacillati</taxon>
        <taxon>Bacillota</taxon>
        <taxon>Bacilli</taxon>
        <taxon>Bacillales</taxon>
        <taxon>Paenibacillaceae</taxon>
        <taxon>Paenibacillus</taxon>
    </lineage>
</organism>
<evidence type="ECO:0000313" key="3">
    <source>
        <dbReference type="EMBL" id="TLS54221.1"/>
    </source>
</evidence>
<evidence type="ECO:0000256" key="2">
    <source>
        <dbReference type="SAM" id="SignalP"/>
    </source>
</evidence>
<dbReference type="AlphaFoldDB" id="A0A5R9GEL1"/>
<evidence type="ECO:0000256" key="1">
    <source>
        <dbReference type="SAM" id="MobiDB-lite"/>
    </source>
</evidence>
<dbReference type="Proteomes" id="UP000309676">
    <property type="component" value="Unassembled WGS sequence"/>
</dbReference>
<dbReference type="InterPro" id="IPR006059">
    <property type="entry name" value="SBP"/>
</dbReference>
<dbReference type="Gene3D" id="3.40.190.10">
    <property type="entry name" value="Periplasmic binding protein-like II"/>
    <property type="match status" value="1"/>
</dbReference>
<feature type="region of interest" description="Disordered" evidence="1">
    <location>
        <begin position="29"/>
        <end position="56"/>
    </location>
</feature>
<feature type="chain" id="PRO_5024348519" evidence="2">
    <location>
        <begin position="26"/>
        <end position="446"/>
    </location>
</feature>
<feature type="compositionally biased region" description="Gly residues" evidence="1">
    <location>
        <begin position="30"/>
        <end position="43"/>
    </location>
</feature>
<proteinExistence type="predicted"/>
<sequence>MTQGDLRMKRWAILLLSLTTVVTMAACSSGSGGGGTNTSGSSGGTDTASSGGGSGGEPIELNVWLFTGTGMEPYMEEYAKAHNIKLNIQQQEYADHHNGLVTALAAGSGAPDIALVEIGYIDQFKADESKFHNLADFGANDIMGDYLEWKKVQASSQDGSFIYGIPTDVGPMVAMYRTDLFEQAGLPTNRDEVSKLFSTWEDFVEVGRTIKAKTGKPMVDAANSVFDVVVGQATEHYFDDQGKLIVDSNPAVKRAYSLATSLAQEGMTAKIAQWSPEWGAGMNNGDFAVQMAPAWMMGFMKSNAPDSAGKWDAAAMPEGSGNWGGSFLTIPKESKHPQEAFDLIKTILSPEGQLAMFKSNGNFPSTPSIYDDPAILDFTDDFFSGAPVGKIFSDAAKKVTPVYYGPKYIIVDTPLTNAIGEVEKNGTNPDEAWKTAMEQIERDLRQ</sequence>
<protein>
    <submittedName>
        <fullName evidence="3">Extracellular solute-binding protein</fullName>
    </submittedName>
</protein>
<dbReference type="EMBL" id="VCIW01000001">
    <property type="protein sequence ID" value="TLS54221.1"/>
    <property type="molecule type" value="Genomic_DNA"/>
</dbReference>
<gene>
    <name evidence="3" type="ORF">FE782_02425</name>
</gene>
<evidence type="ECO:0000313" key="4">
    <source>
        <dbReference type="Proteomes" id="UP000309676"/>
    </source>
</evidence>
<dbReference type="SUPFAM" id="SSF53850">
    <property type="entry name" value="Periplasmic binding protein-like II"/>
    <property type="match status" value="1"/>
</dbReference>